<dbReference type="PANTHER" id="PTHR10887:SF495">
    <property type="entry name" value="HELICASE SENATAXIN ISOFORM X1-RELATED"/>
    <property type="match status" value="1"/>
</dbReference>
<keyword evidence="3" id="KW-1185">Reference proteome</keyword>
<dbReference type="CDD" id="cd18808">
    <property type="entry name" value="SF1_C_Upf1"/>
    <property type="match status" value="1"/>
</dbReference>
<keyword evidence="2" id="KW-0378">Hydrolase</keyword>
<dbReference type="OrthoDB" id="9757917at2"/>
<dbReference type="STRING" id="984262.SGRA_1364"/>
<gene>
    <name evidence="2" type="ordered locus">SGRA_1364</name>
</gene>
<dbReference type="HOGENOM" id="CLU_005032_0_0_10"/>
<dbReference type="SUPFAM" id="SSF52540">
    <property type="entry name" value="P-loop containing nucleoside triphosphate hydrolases"/>
    <property type="match status" value="1"/>
</dbReference>
<dbReference type="AlphaFoldDB" id="H6L6F7"/>
<dbReference type="InterPro" id="IPR045055">
    <property type="entry name" value="DNA2/NAM7-like"/>
</dbReference>
<dbReference type="Gene3D" id="3.40.50.300">
    <property type="entry name" value="P-loop containing nucleotide triphosphate hydrolases"/>
    <property type="match status" value="2"/>
</dbReference>
<dbReference type="eggNOG" id="COG0210">
    <property type="taxonomic scope" value="Bacteria"/>
</dbReference>
<dbReference type="Proteomes" id="UP000007519">
    <property type="component" value="Chromosome"/>
</dbReference>
<dbReference type="InterPro" id="IPR014001">
    <property type="entry name" value="Helicase_ATP-bd"/>
</dbReference>
<dbReference type="RefSeq" id="WP_015691736.1">
    <property type="nucleotide sequence ID" value="NC_016940.1"/>
</dbReference>
<dbReference type="Gene3D" id="3.90.320.10">
    <property type="match status" value="1"/>
</dbReference>
<keyword evidence="2" id="KW-0547">Nucleotide-binding</keyword>
<reference evidence="2 3" key="1">
    <citation type="journal article" date="2012" name="Stand. Genomic Sci.">
        <title>Complete genome sequencing and analysis of Saprospira grandis str. Lewin, a predatory marine bacterium.</title>
        <authorList>
            <person name="Saw J.H."/>
            <person name="Yuryev A."/>
            <person name="Kanbe M."/>
            <person name="Hou S."/>
            <person name="Young A.G."/>
            <person name="Aizawa S."/>
            <person name="Alam M."/>
        </authorList>
    </citation>
    <scope>NUCLEOTIDE SEQUENCE [LARGE SCALE GENOMIC DNA]</scope>
    <source>
        <strain evidence="2 3">Lewin</strain>
    </source>
</reference>
<dbReference type="InterPro" id="IPR041677">
    <property type="entry name" value="DNA2/NAM7_AAA_11"/>
</dbReference>
<accession>H6L6F7</accession>
<dbReference type="GO" id="GO:0004386">
    <property type="term" value="F:helicase activity"/>
    <property type="evidence" value="ECO:0007669"/>
    <property type="project" value="UniProtKB-KW"/>
</dbReference>
<dbReference type="InterPro" id="IPR027417">
    <property type="entry name" value="P-loop_NTPase"/>
</dbReference>
<evidence type="ECO:0000313" key="3">
    <source>
        <dbReference type="Proteomes" id="UP000007519"/>
    </source>
</evidence>
<dbReference type="PANTHER" id="PTHR10887">
    <property type="entry name" value="DNA2/NAM7 HELICASE FAMILY"/>
    <property type="match status" value="1"/>
</dbReference>
<dbReference type="EMBL" id="CP002831">
    <property type="protein sequence ID" value="AFC24099.1"/>
    <property type="molecule type" value="Genomic_DNA"/>
</dbReference>
<proteinExistence type="predicted"/>
<dbReference type="KEGG" id="sgn:SGRA_1364"/>
<dbReference type="Pfam" id="PF13087">
    <property type="entry name" value="AAA_12"/>
    <property type="match status" value="1"/>
</dbReference>
<sequence>MQKKATEAQFFFSQLLKLQQVDQPLGAKYQALDALLVQLFLQLTEKERLHFSDRSARIAFLSHKEDLSRSVQWRIYQIIKRAKWIRRKELEPTAGQYASALKTVAFAIAALCHVPLPEELRAYLPSDEEEEQEDRNPFPIKEGIIEELKVVVLQIDAEQELIICQPYGEGYTDQLRLRYNVPEINAQFNSTIELMQDHFPAGAILQLLQVLVEESGILLPKRIILEPDYLVDVTSIAECFQPQGASPYLFLLKKFSAYENSLPLMLGNIANRFLDLLSKNPKLSFQEEFKKLFSLNPLGFADFKDTDIRKTYHEAKNHFINLQHIILNEFPKQGIERERILLEPSFYSALYGIQGRLDLWQPPVEGDDKALIVELKSGKTFMPNKYNLNHNHYVQTLLYGLLTKSVYPSYKSLAHILYSKLQEKPLRLAPSTQFKEDEALALRNQMVMIERQLAQLDQKSLEEYGLLHQLGPAIMPKASGYTARGLEEFEACFSKLSELERRYFIAFCSFIAKEQILAKTGVEGNERANGQAGLWLSERADKDEHFELLAGLELLENNSEQDPPILRFKRTENTNPLANFRQGDIAILYPEMGQDDNVLKHQIFKGSISQINAEELCFKLYSPQCSGSVFEAAKSWSLEHDMLDKGFTVQYQSLFKFMNFHPAKRQLLLGQRAPQKSSAPQNRSFMQPYLGEDQKRILNKALDAQDYFLLVGPPGTGKTKFMLAQMVEYLHRNSQENILLLAYTNRAVDEICEAIEEVGIHDYLRMGSRYSCDPRFEHRMFSVQTEALASRKDLRATIDKHRVFVSTVSSMLNRPLLLKLKQFNTVIIDEASQILEPMLLGLLPHFQRFVLIGDHKQLPAVVLQDKEQSAVKDELLQSIGLRNRRNSLFERLFEQAQKEGWTHCYDQLQHQGRMHAEIARFPSQFFYDNKLLELPEDNPIGDWQQQPLPFRPMPQASALEQLLAQHRLLFIPSQSDYQGNSKTNEEEAIRVGELVHAFRNLYEQQGGGFAPEDLGIITPFRAQIAQIRHVLAQYNMGYEQCSIDTVERYQGGARKIILLSLAINMSHQLPAIVSLSDDEQVDRKLNVALTRARQQLVVLGNPKLLANDPRYAALMAWIKERGGYFTP</sequence>
<feature type="domain" description="Helicase ATP-binding" evidence="1">
    <location>
        <begin position="699"/>
        <end position="851"/>
    </location>
</feature>
<dbReference type="InterPro" id="IPR041679">
    <property type="entry name" value="DNA2/NAM7-like_C"/>
</dbReference>
<organism evidence="2 3">
    <name type="scientific">Saprospira grandis (strain Lewin)</name>
    <dbReference type="NCBI Taxonomy" id="984262"/>
    <lineage>
        <taxon>Bacteria</taxon>
        <taxon>Pseudomonadati</taxon>
        <taxon>Bacteroidota</taxon>
        <taxon>Saprospiria</taxon>
        <taxon>Saprospirales</taxon>
        <taxon>Saprospiraceae</taxon>
        <taxon>Saprospira</taxon>
    </lineage>
</organism>
<keyword evidence="2" id="KW-0067">ATP-binding</keyword>
<keyword evidence="2" id="KW-0347">Helicase</keyword>
<protein>
    <submittedName>
        <fullName evidence="2">DNA helicase</fullName>
    </submittedName>
</protein>
<name>H6L6F7_SAPGL</name>
<evidence type="ECO:0000259" key="1">
    <source>
        <dbReference type="PROSITE" id="PS51192"/>
    </source>
</evidence>
<dbReference type="InterPro" id="IPR011604">
    <property type="entry name" value="PDDEXK-like_dom_sf"/>
</dbReference>
<evidence type="ECO:0000313" key="2">
    <source>
        <dbReference type="EMBL" id="AFC24099.1"/>
    </source>
</evidence>
<dbReference type="Pfam" id="PF13086">
    <property type="entry name" value="AAA_11"/>
    <property type="match status" value="2"/>
</dbReference>
<dbReference type="eggNOG" id="COG1112">
    <property type="taxonomic scope" value="Bacteria"/>
</dbReference>
<dbReference type="PROSITE" id="PS51192">
    <property type="entry name" value="HELICASE_ATP_BIND_1"/>
    <property type="match status" value="1"/>
</dbReference>
<dbReference type="InterPro" id="IPR047187">
    <property type="entry name" value="SF1_C_Upf1"/>
</dbReference>